<protein>
    <submittedName>
        <fullName evidence="2">Flavoprotein</fullName>
    </submittedName>
</protein>
<accession>A0A8J3W2I0</accession>
<keyword evidence="3" id="KW-1185">Reference proteome</keyword>
<evidence type="ECO:0000313" key="3">
    <source>
        <dbReference type="Proteomes" id="UP000610966"/>
    </source>
</evidence>
<dbReference type="Proteomes" id="UP000610966">
    <property type="component" value="Unassembled WGS sequence"/>
</dbReference>
<proteinExistence type="predicted"/>
<dbReference type="SUPFAM" id="SSF52507">
    <property type="entry name" value="Homo-oligomeric flavin-containing Cys decarboxylases, HFCD"/>
    <property type="match status" value="1"/>
</dbReference>
<sequence length="184" mass="19920">MTQEKPILYVVACGGRPAAELPALIERLQADNWTVCAVATPSGTKFIDTDRLSELTGYPVRNDYKRPEDPDILPAPDAIAVVPATFNTTNKWAQGISDTLVLGLLNEALGLGLPIVSVPWPNHALALHPAFTHSVALLREWGVSVILDPDRLPAPNSGAPGAVSFPWEELHKELHALRIRLTEA</sequence>
<name>A0A8J3W2I0_9ACTN</name>
<dbReference type="InterPro" id="IPR036551">
    <property type="entry name" value="Flavin_trans-like"/>
</dbReference>
<comment type="caution">
    <text evidence="2">The sequence shown here is derived from an EMBL/GenBank/DDBJ whole genome shotgun (WGS) entry which is preliminary data.</text>
</comment>
<dbReference type="RefSeq" id="WP_204018473.1">
    <property type="nucleotide sequence ID" value="NZ_BOOG01000063.1"/>
</dbReference>
<dbReference type="InterPro" id="IPR003382">
    <property type="entry name" value="Flavoprotein"/>
</dbReference>
<evidence type="ECO:0000313" key="2">
    <source>
        <dbReference type="EMBL" id="GIH72826.1"/>
    </source>
</evidence>
<gene>
    <name evidence="2" type="ORF">Mth01_50790</name>
</gene>
<reference evidence="2" key="1">
    <citation type="submission" date="2021-01" db="EMBL/GenBank/DDBJ databases">
        <title>Whole genome shotgun sequence of Sphaerimonospora thailandensis NBRC 107569.</title>
        <authorList>
            <person name="Komaki H."/>
            <person name="Tamura T."/>
        </authorList>
    </citation>
    <scope>NUCLEOTIDE SEQUENCE</scope>
    <source>
        <strain evidence="2">NBRC 107569</strain>
    </source>
</reference>
<organism evidence="2 3">
    <name type="scientific">Sphaerimonospora thailandensis</name>
    <dbReference type="NCBI Taxonomy" id="795644"/>
    <lineage>
        <taxon>Bacteria</taxon>
        <taxon>Bacillati</taxon>
        <taxon>Actinomycetota</taxon>
        <taxon>Actinomycetes</taxon>
        <taxon>Streptosporangiales</taxon>
        <taxon>Streptosporangiaceae</taxon>
        <taxon>Sphaerimonospora</taxon>
    </lineage>
</organism>
<dbReference type="EMBL" id="BOOG01000063">
    <property type="protein sequence ID" value="GIH72826.1"/>
    <property type="molecule type" value="Genomic_DNA"/>
</dbReference>
<feature type="domain" description="Flavoprotein" evidence="1">
    <location>
        <begin position="9"/>
        <end position="120"/>
    </location>
</feature>
<dbReference type="Pfam" id="PF02441">
    <property type="entry name" value="Flavoprotein"/>
    <property type="match status" value="1"/>
</dbReference>
<dbReference type="Gene3D" id="3.40.50.1950">
    <property type="entry name" value="Flavin prenyltransferase-like"/>
    <property type="match status" value="1"/>
</dbReference>
<evidence type="ECO:0000259" key="1">
    <source>
        <dbReference type="Pfam" id="PF02441"/>
    </source>
</evidence>
<dbReference type="GO" id="GO:0003824">
    <property type="term" value="F:catalytic activity"/>
    <property type="evidence" value="ECO:0007669"/>
    <property type="project" value="InterPro"/>
</dbReference>
<dbReference type="AlphaFoldDB" id="A0A8J3W2I0"/>